<dbReference type="RefSeq" id="WP_203806208.1">
    <property type="nucleotide sequence ID" value="NZ_BAAAQE010000005.1"/>
</dbReference>
<dbReference type="EMBL" id="BOMG01000102">
    <property type="protein sequence ID" value="GID59789.1"/>
    <property type="molecule type" value="Genomic_DNA"/>
</dbReference>
<feature type="domain" description="SseB protein N-terminal" evidence="1">
    <location>
        <begin position="13"/>
        <end position="109"/>
    </location>
</feature>
<organism evidence="3 4">
    <name type="scientific">Actinoplanes couchii</name>
    <dbReference type="NCBI Taxonomy" id="403638"/>
    <lineage>
        <taxon>Bacteria</taxon>
        <taxon>Bacillati</taxon>
        <taxon>Actinomycetota</taxon>
        <taxon>Actinomycetes</taxon>
        <taxon>Micromonosporales</taxon>
        <taxon>Micromonosporaceae</taxon>
        <taxon>Actinoplanes</taxon>
    </lineage>
</organism>
<evidence type="ECO:0000313" key="3">
    <source>
        <dbReference type="EMBL" id="GID59789.1"/>
    </source>
</evidence>
<evidence type="ECO:0000259" key="2">
    <source>
        <dbReference type="Pfam" id="PF14581"/>
    </source>
</evidence>
<feature type="domain" description="SseB protein C-terminal" evidence="2">
    <location>
        <begin position="120"/>
        <end position="225"/>
    </location>
</feature>
<evidence type="ECO:0000259" key="1">
    <source>
        <dbReference type="Pfam" id="PF07179"/>
    </source>
</evidence>
<dbReference type="Pfam" id="PF07179">
    <property type="entry name" value="SseB"/>
    <property type="match status" value="1"/>
</dbReference>
<sequence length="226" mass="24740">MPFPDNALEAVLLDVWRGMVSPEALLVAVADHPVWVPLPDQGPPPVLLIDAEPYVAVFTSVEQLTVAGAGDLQRLRIDGRRLSLRTGKGTGFAVNPGCRVGMPLPAVAVDRLRAERPAPGRRVRLDIPRPQPRELMNALIAEFHRTPAVLEARIVLSTVDDEPGTLVVGIRPDRGVAGWLPDARAAVDRATRTILLAYTVDGLFLDEPGSVVNWMIQKTEPFYVRW</sequence>
<reference evidence="3 4" key="1">
    <citation type="submission" date="2021-01" db="EMBL/GenBank/DDBJ databases">
        <title>Whole genome shotgun sequence of Actinoplanes couchii NBRC 106145.</title>
        <authorList>
            <person name="Komaki H."/>
            <person name="Tamura T."/>
        </authorList>
    </citation>
    <scope>NUCLEOTIDE SEQUENCE [LARGE SCALE GENOMIC DNA]</scope>
    <source>
        <strain evidence="3 4">NBRC 106145</strain>
    </source>
</reference>
<proteinExistence type="predicted"/>
<name>A0ABQ3XMQ4_9ACTN</name>
<dbReference type="InterPro" id="IPR009839">
    <property type="entry name" value="SseB_N"/>
</dbReference>
<evidence type="ECO:0000313" key="4">
    <source>
        <dbReference type="Proteomes" id="UP000612282"/>
    </source>
</evidence>
<comment type="caution">
    <text evidence="3">The sequence shown here is derived from an EMBL/GenBank/DDBJ whole genome shotgun (WGS) entry which is preliminary data.</text>
</comment>
<keyword evidence="4" id="KW-1185">Reference proteome</keyword>
<dbReference type="Pfam" id="PF14581">
    <property type="entry name" value="SseB_C"/>
    <property type="match status" value="1"/>
</dbReference>
<protein>
    <submittedName>
        <fullName evidence="3">Enhanced serine sensitivity protein SseB</fullName>
    </submittedName>
</protein>
<gene>
    <name evidence="3" type="ORF">Aco03nite_081930</name>
</gene>
<accession>A0ABQ3XMQ4</accession>
<dbReference type="InterPro" id="IPR027945">
    <property type="entry name" value="SseB_C"/>
</dbReference>
<dbReference type="Proteomes" id="UP000612282">
    <property type="component" value="Unassembled WGS sequence"/>
</dbReference>